<dbReference type="AlphaFoldDB" id="A0A1Y0EGI0"/>
<proteinExistence type="predicted"/>
<keyword evidence="2" id="KW-1185">Reference proteome</keyword>
<accession>A0A1Y0EGI0</accession>
<dbReference type="EMBL" id="CP021431">
    <property type="protein sequence ID" value="ARU02694.1"/>
    <property type="molecule type" value="Genomic_DNA"/>
</dbReference>
<name>A0A1Y0EGI0_9RHOB</name>
<reference evidence="1 2" key="1">
    <citation type="submission" date="2017-05" db="EMBL/GenBank/DDBJ databases">
        <title>Genome Sequence of Loktanella vestfoldensis Strain SMR4r Isolated from a Culture of the Diatom Skeletonema marinoi.</title>
        <authorList>
            <person name="Topel M."/>
            <person name="Pinder M.I.M."/>
            <person name="Johansson O.N."/>
            <person name="Kourtchenko O."/>
            <person name="Godhe A."/>
            <person name="Clarke A.K."/>
        </authorList>
    </citation>
    <scope>NUCLEOTIDE SEQUENCE [LARGE SCALE GENOMIC DNA]</scope>
    <source>
        <strain evidence="1 2">SMR4r</strain>
    </source>
</reference>
<sequence>MTRRAIVLTILAAVVVLGLVRLLLPIVQDALNTGDGAVIRAEVRLINQCPLADSSFAVRNTDTGRSIPFSNGRAQIEGESGTYLQIVLANRFDSVTFSGEKQRIKPQMTMTADCASGERMRGVMDGIGDKFGN</sequence>
<dbReference type="Proteomes" id="UP000195273">
    <property type="component" value="Chromosome"/>
</dbReference>
<protein>
    <submittedName>
        <fullName evidence="1">Uncharacterized protein</fullName>
    </submittedName>
</protein>
<gene>
    <name evidence="1" type="ORF">LOKVESSMR4R_03422</name>
</gene>
<dbReference type="KEGG" id="lvs:LOKVESSMR4R_03422"/>
<evidence type="ECO:0000313" key="2">
    <source>
        <dbReference type="Proteomes" id="UP000195273"/>
    </source>
</evidence>
<dbReference type="RefSeq" id="WP_087211121.1">
    <property type="nucleotide sequence ID" value="NZ_CP021431.1"/>
</dbReference>
<dbReference type="OrthoDB" id="7849923at2"/>
<evidence type="ECO:0000313" key="1">
    <source>
        <dbReference type="EMBL" id="ARU02694.1"/>
    </source>
</evidence>
<organism evidence="1 2">
    <name type="scientific">Yoonia vestfoldensis</name>
    <dbReference type="NCBI Taxonomy" id="245188"/>
    <lineage>
        <taxon>Bacteria</taxon>
        <taxon>Pseudomonadati</taxon>
        <taxon>Pseudomonadota</taxon>
        <taxon>Alphaproteobacteria</taxon>
        <taxon>Rhodobacterales</taxon>
        <taxon>Paracoccaceae</taxon>
        <taxon>Yoonia</taxon>
    </lineage>
</organism>